<organism evidence="2 3">
    <name type="scientific">candidate division WWE3 bacterium</name>
    <dbReference type="NCBI Taxonomy" id="2053526"/>
    <lineage>
        <taxon>Bacteria</taxon>
        <taxon>Katanobacteria</taxon>
    </lineage>
</organism>
<accession>A0A351JTG6</accession>
<dbReference type="Proteomes" id="UP000264072">
    <property type="component" value="Unassembled WGS sequence"/>
</dbReference>
<protein>
    <recommendedName>
        <fullName evidence="4">Glycoside hydrolase family 5 domain-containing protein</fullName>
    </recommendedName>
</protein>
<keyword evidence="1" id="KW-0812">Transmembrane</keyword>
<dbReference type="InterPro" id="IPR017853">
    <property type="entry name" value="GH"/>
</dbReference>
<dbReference type="SUPFAM" id="SSF51445">
    <property type="entry name" value="(Trans)glycosidases"/>
    <property type="match status" value="1"/>
</dbReference>
<evidence type="ECO:0000313" key="2">
    <source>
        <dbReference type="EMBL" id="HAZ29586.1"/>
    </source>
</evidence>
<dbReference type="EMBL" id="DNHX01000023">
    <property type="protein sequence ID" value="HAZ29586.1"/>
    <property type="molecule type" value="Genomic_DNA"/>
</dbReference>
<gene>
    <name evidence="2" type="ORF">DCY43_02440</name>
</gene>
<evidence type="ECO:0000256" key="1">
    <source>
        <dbReference type="SAM" id="Phobius"/>
    </source>
</evidence>
<reference evidence="2 3" key="1">
    <citation type="journal article" date="2018" name="Nat. Biotechnol.">
        <title>A standardized bacterial taxonomy based on genome phylogeny substantially revises the tree of life.</title>
        <authorList>
            <person name="Parks D.H."/>
            <person name="Chuvochina M."/>
            <person name="Waite D.W."/>
            <person name="Rinke C."/>
            <person name="Skarshewski A."/>
            <person name="Chaumeil P.A."/>
            <person name="Hugenholtz P."/>
        </authorList>
    </citation>
    <scope>NUCLEOTIDE SEQUENCE [LARGE SCALE GENOMIC DNA]</scope>
    <source>
        <strain evidence="2">UBA10185</strain>
    </source>
</reference>
<evidence type="ECO:0008006" key="4">
    <source>
        <dbReference type="Google" id="ProtNLM"/>
    </source>
</evidence>
<sequence>MRPAKQLAYARKLLGRLLALKLVRILLALLAVIIITPIIFFILVKPEPAEKINYGVTFSSKYASDLGLDWQKAYLAILTELKPKYVRLVAYWDEAEPLPDVYNYTDIKWQLAEAQNRDVKVILTMGYKVPRFPECFAPEWWNTIEDADLRNQALYEYIKQTTTELKGYEAIVMWQVENEPFFPFGFCKKITKETLENEVKVVKSIDPRPILVQDSGEGGFWFPTYQTADYLGISMYRRIWYDFWKLLLGKSIYFQYPLAHWSYKVKSVVVGVPMERIYVTELQAEPWGPTINSKLTSEEKAKTMSKEQFLETINYAQKSGFANIYFWGVEWWLWEKDYNTNPYFWETGKAIIQN</sequence>
<feature type="transmembrane region" description="Helical" evidence="1">
    <location>
        <begin position="21"/>
        <end position="44"/>
    </location>
</feature>
<comment type="caution">
    <text evidence="2">The sequence shown here is derived from an EMBL/GenBank/DDBJ whole genome shotgun (WGS) entry which is preliminary data.</text>
</comment>
<name>A0A351JTG6_UNCKA</name>
<dbReference type="Gene3D" id="3.20.20.80">
    <property type="entry name" value="Glycosidases"/>
    <property type="match status" value="1"/>
</dbReference>
<keyword evidence="1" id="KW-0472">Membrane</keyword>
<dbReference type="AlphaFoldDB" id="A0A351JTG6"/>
<keyword evidence="1" id="KW-1133">Transmembrane helix</keyword>
<proteinExistence type="predicted"/>
<evidence type="ECO:0000313" key="3">
    <source>
        <dbReference type="Proteomes" id="UP000264072"/>
    </source>
</evidence>